<dbReference type="GO" id="GO:0019433">
    <property type="term" value="P:triglyceride catabolic process"/>
    <property type="evidence" value="ECO:0007669"/>
    <property type="project" value="TreeGrafter"/>
</dbReference>
<dbReference type="GO" id="GO:0000140">
    <property type="term" value="F:acylglycerone-phosphate reductase (NADP+) activity"/>
    <property type="evidence" value="ECO:0007669"/>
    <property type="project" value="TreeGrafter"/>
</dbReference>
<dbReference type="Pfam" id="PF00106">
    <property type="entry name" value="adh_short"/>
    <property type="match status" value="1"/>
</dbReference>
<protein>
    <submittedName>
        <fullName evidence="5">Hydroxybutyrate dehydrogenase</fullName>
    </submittedName>
</protein>
<proteinExistence type="inferred from homology"/>
<evidence type="ECO:0000256" key="2">
    <source>
        <dbReference type="ARBA" id="ARBA00022857"/>
    </source>
</evidence>
<dbReference type="PRINTS" id="PR00081">
    <property type="entry name" value="GDHRDH"/>
</dbReference>
<evidence type="ECO:0000313" key="6">
    <source>
        <dbReference type="Proteomes" id="UP000234254"/>
    </source>
</evidence>
<evidence type="ECO:0000313" key="5">
    <source>
        <dbReference type="EMBL" id="PKY07652.1"/>
    </source>
</evidence>
<accession>A0A2I1DCP5</accession>
<keyword evidence="3" id="KW-0560">Oxidoreductase</keyword>
<dbReference type="InterPro" id="IPR036291">
    <property type="entry name" value="NAD(P)-bd_dom_sf"/>
</dbReference>
<evidence type="ECO:0000256" key="3">
    <source>
        <dbReference type="ARBA" id="ARBA00023002"/>
    </source>
</evidence>
<organism evidence="5 6">
    <name type="scientific">Aspergillus campestris (strain IBT 28561)</name>
    <dbReference type="NCBI Taxonomy" id="1392248"/>
    <lineage>
        <taxon>Eukaryota</taxon>
        <taxon>Fungi</taxon>
        <taxon>Dikarya</taxon>
        <taxon>Ascomycota</taxon>
        <taxon>Pezizomycotina</taxon>
        <taxon>Eurotiomycetes</taxon>
        <taxon>Eurotiomycetidae</taxon>
        <taxon>Eurotiales</taxon>
        <taxon>Aspergillaceae</taxon>
        <taxon>Aspergillus</taxon>
        <taxon>Aspergillus subgen. Circumdati</taxon>
    </lineage>
</organism>
<dbReference type="PROSITE" id="PS00061">
    <property type="entry name" value="ADH_SHORT"/>
    <property type="match status" value="1"/>
</dbReference>
<dbReference type="Proteomes" id="UP000234254">
    <property type="component" value="Unassembled WGS sequence"/>
</dbReference>
<comment type="similarity">
    <text evidence="1 4">Belongs to the short-chain dehydrogenases/reductases (SDR) family.</text>
</comment>
<keyword evidence="2" id="KW-0521">NADP</keyword>
<dbReference type="GO" id="GO:0004806">
    <property type="term" value="F:triacylglycerol lipase activity"/>
    <property type="evidence" value="ECO:0007669"/>
    <property type="project" value="TreeGrafter"/>
</dbReference>
<dbReference type="EMBL" id="MSFM01000002">
    <property type="protein sequence ID" value="PKY07652.1"/>
    <property type="molecule type" value="Genomic_DNA"/>
</dbReference>
<dbReference type="InterPro" id="IPR002347">
    <property type="entry name" value="SDR_fam"/>
</dbReference>
<dbReference type="SUPFAM" id="SSF51735">
    <property type="entry name" value="NAD(P)-binding Rossmann-fold domains"/>
    <property type="match status" value="1"/>
</dbReference>
<reference evidence="5" key="1">
    <citation type="submission" date="2016-12" db="EMBL/GenBank/DDBJ databases">
        <title>The genomes of Aspergillus section Nigri reveals drivers in fungal speciation.</title>
        <authorList>
            <consortium name="DOE Joint Genome Institute"/>
            <person name="Vesth T.C."/>
            <person name="Nybo J."/>
            <person name="Theobald S."/>
            <person name="Brandl J."/>
            <person name="Frisvad J.C."/>
            <person name="Nielsen K.F."/>
            <person name="Lyhne E.K."/>
            <person name="Kogle M.E."/>
            <person name="Kuo A."/>
            <person name="Riley R."/>
            <person name="Clum A."/>
            <person name="Nolan M."/>
            <person name="Lipzen A."/>
            <person name="Salamov A."/>
            <person name="Henrissat B."/>
            <person name="Wiebenga A."/>
            <person name="De vries R.P."/>
            <person name="Grigoriev I.V."/>
            <person name="Mortensen U.H."/>
            <person name="Andersen M.R."/>
            <person name="Baker S.E."/>
        </authorList>
    </citation>
    <scope>NUCLEOTIDE SEQUENCE</scope>
    <source>
        <strain evidence="5">IBT 28561</strain>
    </source>
</reference>
<comment type="caution">
    <text evidence="5">The sequence shown here is derived from an EMBL/GenBank/DDBJ whole genome shotgun (WGS) entry which is preliminary data.</text>
</comment>
<dbReference type="Gene3D" id="3.40.50.720">
    <property type="entry name" value="NAD(P)-binding Rossmann-like Domain"/>
    <property type="match status" value="1"/>
</dbReference>
<dbReference type="PANTHER" id="PTHR44169">
    <property type="entry name" value="NADPH-DEPENDENT 1-ACYLDIHYDROXYACETONE PHOSPHATE REDUCTASE"/>
    <property type="match status" value="1"/>
</dbReference>
<gene>
    <name evidence="5" type="ORF">P168DRAFT_338725</name>
</gene>
<dbReference type="VEuPathDB" id="FungiDB:P168DRAFT_338725"/>
<dbReference type="OrthoDB" id="2102561at2759"/>
<dbReference type="GO" id="GO:0005783">
    <property type="term" value="C:endoplasmic reticulum"/>
    <property type="evidence" value="ECO:0007669"/>
    <property type="project" value="TreeGrafter"/>
</dbReference>
<sequence length="280" mass="30800">MRLPTVLITGCSDGGIGSALALAFHKRGYHVFATARDTSKMGLLRDLANATYLQLDVTKPYQIALAVDAVRERTDGRLDFLINNAGYTRFMPLLDEDPDACRQLFETNVWGALAVTQSFAPLLIRARGSVGFITSITGHTHLPFMGVYSASKASMDLMAETLRLELAPFGVKTVSLITGAVETRALAFFNTWSLPPASRYKPIEPVITARVRGVETFLQTPIMDYADQVADKLIKGTSGRVWTGANSTLMWLLVNYVPGWIQDRVLFSRSGLGRITAHRE</sequence>
<dbReference type="AlphaFoldDB" id="A0A2I1DCP5"/>
<name>A0A2I1DCP5_ASPC2</name>
<dbReference type="CDD" id="cd05374">
    <property type="entry name" value="17beta-HSD-like_SDR_c"/>
    <property type="match status" value="1"/>
</dbReference>
<dbReference type="InterPro" id="IPR020904">
    <property type="entry name" value="Sc_DH/Rdtase_CS"/>
</dbReference>
<dbReference type="GeneID" id="36549294"/>
<dbReference type="GO" id="GO:0005811">
    <property type="term" value="C:lipid droplet"/>
    <property type="evidence" value="ECO:0007669"/>
    <property type="project" value="TreeGrafter"/>
</dbReference>
<dbReference type="RefSeq" id="XP_024696246.1">
    <property type="nucleotide sequence ID" value="XM_024841767.1"/>
</dbReference>
<evidence type="ECO:0000256" key="1">
    <source>
        <dbReference type="ARBA" id="ARBA00006484"/>
    </source>
</evidence>
<dbReference type="GO" id="GO:0006654">
    <property type="term" value="P:phosphatidic acid biosynthetic process"/>
    <property type="evidence" value="ECO:0007669"/>
    <property type="project" value="TreeGrafter"/>
</dbReference>
<dbReference type="GO" id="GO:0044550">
    <property type="term" value="P:secondary metabolite biosynthetic process"/>
    <property type="evidence" value="ECO:0007669"/>
    <property type="project" value="UniProtKB-ARBA"/>
</dbReference>
<keyword evidence="6" id="KW-1185">Reference proteome</keyword>
<dbReference type="PANTHER" id="PTHR44169:SF6">
    <property type="entry name" value="NADPH-DEPENDENT 1-ACYLDIHYDROXYACETONE PHOSPHATE REDUCTASE"/>
    <property type="match status" value="1"/>
</dbReference>
<evidence type="ECO:0000256" key="4">
    <source>
        <dbReference type="RuleBase" id="RU000363"/>
    </source>
</evidence>
<dbReference type="PRINTS" id="PR00080">
    <property type="entry name" value="SDRFAMILY"/>
</dbReference>